<dbReference type="OrthoDB" id="9775333at2"/>
<dbReference type="PANTHER" id="PTHR35566:SF1">
    <property type="entry name" value="TYPE VI SECRETION SYSTEM BASEPLATE COMPONENT TSSK1"/>
    <property type="match status" value="1"/>
</dbReference>
<dbReference type="Proteomes" id="UP000248395">
    <property type="component" value="Unassembled WGS sequence"/>
</dbReference>
<protein>
    <submittedName>
        <fullName evidence="1">Type VI secretion system protein ImpJ</fullName>
    </submittedName>
</protein>
<dbReference type="EMBL" id="QJKC01000006">
    <property type="protein sequence ID" value="PXX48824.1"/>
    <property type="molecule type" value="Genomic_DNA"/>
</dbReference>
<dbReference type="NCBIfam" id="TIGR03353">
    <property type="entry name" value="VI_chp_4"/>
    <property type="match status" value="1"/>
</dbReference>
<evidence type="ECO:0000313" key="1">
    <source>
        <dbReference type="EMBL" id="PXX48824.1"/>
    </source>
</evidence>
<name>A0A318JVF6_9NEIS</name>
<dbReference type="Pfam" id="PF05936">
    <property type="entry name" value="T6SS_VasE"/>
    <property type="match status" value="1"/>
</dbReference>
<proteinExistence type="predicted"/>
<organism evidence="1 2">
    <name type="scientific">Aquitalea magnusonii</name>
    <dbReference type="NCBI Taxonomy" id="332411"/>
    <lineage>
        <taxon>Bacteria</taxon>
        <taxon>Pseudomonadati</taxon>
        <taxon>Pseudomonadota</taxon>
        <taxon>Betaproteobacteria</taxon>
        <taxon>Neisseriales</taxon>
        <taxon>Chromobacteriaceae</taxon>
        <taxon>Aquitalea</taxon>
    </lineage>
</organism>
<dbReference type="InterPro" id="IPR010263">
    <property type="entry name" value="T6SS_TssK"/>
</dbReference>
<evidence type="ECO:0000313" key="2">
    <source>
        <dbReference type="Proteomes" id="UP000248395"/>
    </source>
</evidence>
<comment type="caution">
    <text evidence="1">The sequence shown here is derived from an EMBL/GenBank/DDBJ whole genome shotgun (WGS) entry which is preliminary data.</text>
</comment>
<reference evidence="1 2" key="1">
    <citation type="submission" date="2018-05" db="EMBL/GenBank/DDBJ databases">
        <title>Genomic Encyclopedia of Type Strains, Phase IV (KMG-IV): sequencing the most valuable type-strain genomes for metagenomic binning, comparative biology and taxonomic classification.</title>
        <authorList>
            <person name="Goeker M."/>
        </authorList>
    </citation>
    <scope>NUCLEOTIDE SEQUENCE [LARGE SCALE GENOMIC DNA]</scope>
    <source>
        <strain evidence="1 2">DSM 25134</strain>
    </source>
</reference>
<gene>
    <name evidence="1" type="ORF">DFR38_106201</name>
</gene>
<dbReference type="PANTHER" id="PTHR35566">
    <property type="entry name" value="BLR3599 PROTEIN"/>
    <property type="match status" value="1"/>
</dbReference>
<accession>A0A318JVF6</accession>
<dbReference type="RefSeq" id="WP_059285736.1">
    <property type="nucleotide sequence ID" value="NZ_LNQU01000038.1"/>
</dbReference>
<sequence length="449" mass="50113">MRIHKPLWHEGILLLPQLFQQQEAMQAAQRQQLAELASPFPWGLSAILLDEHALDQGQVRLDSLAGIFPDGSAFDQRLSGHLPAPRHLDELPATVDSVTVWLALPALNPMGNNLHQGSVGPADIPRRYQQSFARVADHMGEQEDELAVEQLNLLLKFDGESLDGMSKLPLARLQRNAQNRFACDPDFIPPLLCCHALPALQNRLQQLGELLQARQDSLQQQRRERTQQAADYLLSDISLLWLMNTLGQCWPELRMLSQLPGIHPYHAYLCLSRLAGMLCTFALERQLNDIPAYDHQQLGPVFGQLDSLIRDLLDTVIPTPVVLLPLQRDGANLWIAHLQDPRLREGADFYLSVHAAMPLHLLQEQLPKVSKAGAPEDVARIMSSALNGIPLRPMQRLPTALPSRVDSLYFALDAQHPAFAAMLAAQSCAFYFPSSLPELQLALYAVPRP</sequence>
<keyword evidence="2" id="KW-1185">Reference proteome</keyword>
<dbReference type="AlphaFoldDB" id="A0A318JVF6"/>